<dbReference type="GO" id="GO:0005886">
    <property type="term" value="C:plasma membrane"/>
    <property type="evidence" value="ECO:0007669"/>
    <property type="project" value="UniProtKB-SubCell"/>
</dbReference>
<gene>
    <name evidence="7" type="ORF">H2021_03280</name>
</gene>
<comment type="subcellular location">
    <subcellularLocation>
        <location evidence="1">Cell membrane</location>
    </subcellularLocation>
</comment>
<dbReference type="GO" id="GO:0036376">
    <property type="term" value="P:sodium ion export across plasma membrane"/>
    <property type="evidence" value="ECO:0007669"/>
    <property type="project" value="InterPro"/>
</dbReference>
<dbReference type="InterPro" id="IPR005899">
    <property type="entry name" value="Na_pump_deCOase"/>
</dbReference>
<dbReference type="EMBL" id="JACETM010000032">
    <property type="protein sequence ID" value="MBA4724221.1"/>
    <property type="molecule type" value="Genomic_DNA"/>
</dbReference>
<dbReference type="Pfam" id="PF04277">
    <property type="entry name" value="OAD_gamma"/>
    <property type="match status" value="1"/>
</dbReference>
<dbReference type="AlphaFoldDB" id="A0A838YSD1"/>
<reference evidence="7 8" key="1">
    <citation type="submission" date="2020-06" db="EMBL/GenBank/DDBJ databases">
        <title>Dysbiosis in marine aquaculture revealed through microbiome analysis: reverse ecology for environmental sustainability.</title>
        <authorList>
            <person name="Haro-Moreno J.M."/>
            <person name="Coutinho F.H."/>
            <person name="Zaragoza-Solas A."/>
            <person name="Picazo A."/>
            <person name="Almagro-Moreno S."/>
            <person name="Lopez-Perez M."/>
        </authorList>
    </citation>
    <scope>NUCLEOTIDE SEQUENCE [LARGE SCALE GENOMIC DNA]</scope>
    <source>
        <strain evidence="7">MCMED-G42</strain>
    </source>
</reference>
<evidence type="ECO:0000256" key="1">
    <source>
        <dbReference type="ARBA" id="ARBA00004236"/>
    </source>
</evidence>
<accession>A0A838YSD1</accession>
<dbReference type="GO" id="GO:0015081">
    <property type="term" value="F:sodium ion transmembrane transporter activity"/>
    <property type="evidence" value="ECO:0007669"/>
    <property type="project" value="InterPro"/>
</dbReference>
<keyword evidence="4 6" id="KW-1133">Transmembrane helix</keyword>
<sequence length="74" mass="8284">MSGLLSQGIDLMLSGMFTVFLFLCLLIVSINTFAYLLKEKNNNSLSLPADKVNEINTDHLKIIKAIGERIQNEK</sequence>
<dbReference type="Proteomes" id="UP000585327">
    <property type="component" value="Unassembled WGS sequence"/>
</dbReference>
<evidence type="ECO:0000256" key="5">
    <source>
        <dbReference type="ARBA" id="ARBA00023136"/>
    </source>
</evidence>
<evidence type="ECO:0000256" key="3">
    <source>
        <dbReference type="ARBA" id="ARBA00022692"/>
    </source>
</evidence>
<proteinExistence type="predicted"/>
<evidence type="ECO:0000256" key="6">
    <source>
        <dbReference type="SAM" id="Phobius"/>
    </source>
</evidence>
<protein>
    <submittedName>
        <fullName evidence="7">OadG family protein</fullName>
    </submittedName>
</protein>
<evidence type="ECO:0000256" key="2">
    <source>
        <dbReference type="ARBA" id="ARBA00022475"/>
    </source>
</evidence>
<organism evidence="7 8">
    <name type="scientific">SAR86 cluster bacterium</name>
    <dbReference type="NCBI Taxonomy" id="2030880"/>
    <lineage>
        <taxon>Bacteria</taxon>
        <taxon>Pseudomonadati</taxon>
        <taxon>Pseudomonadota</taxon>
        <taxon>Gammaproteobacteria</taxon>
        <taxon>SAR86 cluster</taxon>
    </lineage>
</organism>
<keyword evidence="5 6" id="KW-0472">Membrane</keyword>
<comment type="caution">
    <text evidence="7">The sequence shown here is derived from an EMBL/GenBank/DDBJ whole genome shotgun (WGS) entry which is preliminary data.</text>
</comment>
<evidence type="ECO:0000313" key="7">
    <source>
        <dbReference type="EMBL" id="MBA4724221.1"/>
    </source>
</evidence>
<keyword evidence="2" id="KW-1003">Cell membrane</keyword>
<evidence type="ECO:0000313" key="8">
    <source>
        <dbReference type="Proteomes" id="UP000585327"/>
    </source>
</evidence>
<feature type="transmembrane region" description="Helical" evidence="6">
    <location>
        <begin position="12"/>
        <end position="37"/>
    </location>
</feature>
<keyword evidence="3 6" id="KW-0812">Transmembrane</keyword>
<name>A0A838YSD1_9GAMM</name>
<evidence type="ECO:0000256" key="4">
    <source>
        <dbReference type="ARBA" id="ARBA00022989"/>
    </source>
</evidence>